<evidence type="ECO:0000256" key="1">
    <source>
        <dbReference type="ARBA" id="ARBA00004651"/>
    </source>
</evidence>
<dbReference type="InterPro" id="IPR017452">
    <property type="entry name" value="GPCR_Rhodpsn_7TM"/>
</dbReference>
<dbReference type="Pfam" id="PF00001">
    <property type="entry name" value="7tm_1"/>
    <property type="match status" value="1"/>
</dbReference>
<dbReference type="EMBL" id="AJVK01027799">
    <property type="status" value="NOT_ANNOTATED_CDS"/>
    <property type="molecule type" value="Genomic_DNA"/>
</dbReference>
<evidence type="ECO:0000259" key="11">
    <source>
        <dbReference type="PROSITE" id="PS50262"/>
    </source>
</evidence>
<evidence type="ECO:0000256" key="2">
    <source>
        <dbReference type="ARBA" id="ARBA00010663"/>
    </source>
</evidence>
<keyword evidence="10" id="KW-0807">Transducer</keyword>
<reference evidence="12" key="1">
    <citation type="submission" date="2022-08" db="UniProtKB">
        <authorList>
            <consortium name="EnsemblMetazoa"/>
        </authorList>
    </citation>
    <scope>IDENTIFICATION</scope>
    <source>
        <strain evidence="12">Israel</strain>
    </source>
</reference>
<organism evidence="12 13">
    <name type="scientific">Phlebotomus papatasi</name>
    <name type="common">Sandfly</name>
    <dbReference type="NCBI Taxonomy" id="29031"/>
    <lineage>
        <taxon>Eukaryota</taxon>
        <taxon>Metazoa</taxon>
        <taxon>Ecdysozoa</taxon>
        <taxon>Arthropoda</taxon>
        <taxon>Hexapoda</taxon>
        <taxon>Insecta</taxon>
        <taxon>Pterygota</taxon>
        <taxon>Neoptera</taxon>
        <taxon>Endopterygota</taxon>
        <taxon>Diptera</taxon>
        <taxon>Nematocera</taxon>
        <taxon>Psychodoidea</taxon>
        <taxon>Psychodidae</taxon>
        <taxon>Phlebotomus</taxon>
        <taxon>Phlebotomus</taxon>
    </lineage>
</organism>
<comment type="similarity">
    <text evidence="2">Belongs to the G-protein coupled receptor 1 family.</text>
</comment>
<evidence type="ECO:0000256" key="3">
    <source>
        <dbReference type="ARBA" id="ARBA00022475"/>
    </source>
</evidence>
<name>A0A1B0GMY1_PHLPP</name>
<dbReference type="Gene3D" id="1.20.1070.10">
    <property type="entry name" value="Rhodopsin 7-helix transmembrane proteins"/>
    <property type="match status" value="1"/>
</dbReference>
<evidence type="ECO:0000256" key="5">
    <source>
        <dbReference type="ARBA" id="ARBA00022989"/>
    </source>
</evidence>
<dbReference type="VEuPathDB" id="VectorBase:PPAI004032"/>
<keyword evidence="9" id="KW-0675">Receptor</keyword>
<evidence type="ECO:0000256" key="6">
    <source>
        <dbReference type="ARBA" id="ARBA00023040"/>
    </source>
</evidence>
<dbReference type="SUPFAM" id="SSF81321">
    <property type="entry name" value="Family A G protein-coupled receptor-like"/>
    <property type="match status" value="1"/>
</dbReference>
<comment type="subcellular location">
    <subcellularLocation>
        <location evidence="1">Cell membrane</location>
        <topology evidence="1">Multi-pass membrane protein</topology>
    </subcellularLocation>
</comment>
<dbReference type="VEuPathDB" id="VectorBase:PPAPM1_000504"/>
<sequence length="134" mass="14908">MTKSAFNATAAVRNASTNAVDVATLSTALTSEMTDATTGSGTPRETNRTWVLFYETTGGGKYHKYEQIEYNYWALLLILFPFFTLFGNVLVILSVCRERTLQTVTNYFIVSLAIADLLVAVVVMPFGVYILQWT</sequence>
<dbReference type="Proteomes" id="UP000092462">
    <property type="component" value="Unassembled WGS sequence"/>
</dbReference>
<keyword evidence="4" id="KW-0812">Transmembrane</keyword>
<evidence type="ECO:0000313" key="13">
    <source>
        <dbReference type="Proteomes" id="UP000092462"/>
    </source>
</evidence>
<evidence type="ECO:0000256" key="7">
    <source>
        <dbReference type="ARBA" id="ARBA00023136"/>
    </source>
</evidence>
<evidence type="ECO:0000256" key="10">
    <source>
        <dbReference type="ARBA" id="ARBA00023224"/>
    </source>
</evidence>
<evidence type="ECO:0000256" key="4">
    <source>
        <dbReference type="ARBA" id="ARBA00022692"/>
    </source>
</evidence>
<evidence type="ECO:0000256" key="9">
    <source>
        <dbReference type="ARBA" id="ARBA00023170"/>
    </source>
</evidence>
<accession>A0A1B0GMY1</accession>
<evidence type="ECO:0000256" key="8">
    <source>
        <dbReference type="ARBA" id="ARBA00023157"/>
    </source>
</evidence>
<dbReference type="InterPro" id="IPR000276">
    <property type="entry name" value="GPCR_Rhodpsn"/>
</dbReference>
<keyword evidence="7" id="KW-0472">Membrane</keyword>
<dbReference type="PANTHER" id="PTHR24248">
    <property type="entry name" value="ADRENERGIC RECEPTOR-RELATED G-PROTEIN COUPLED RECEPTOR"/>
    <property type="match status" value="1"/>
</dbReference>
<dbReference type="GO" id="GO:0005886">
    <property type="term" value="C:plasma membrane"/>
    <property type="evidence" value="ECO:0007669"/>
    <property type="project" value="UniProtKB-SubCell"/>
</dbReference>
<dbReference type="GO" id="GO:0001591">
    <property type="term" value="F:dopamine neurotransmitter receptor activity, coupled via Gi/Go"/>
    <property type="evidence" value="ECO:0007669"/>
    <property type="project" value="TreeGrafter"/>
</dbReference>
<evidence type="ECO:0000313" key="12">
    <source>
        <dbReference type="EnsemblMetazoa" id="PPAI004032-PA"/>
    </source>
</evidence>
<dbReference type="GO" id="GO:0045202">
    <property type="term" value="C:synapse"/>
    <property type="evidence" value="ECO:0007669"/>
    <property type="project" value="GOC"/>
</dbReference>
<proteinExistence type="inferred from homology"/>
<dbReference type="AlphaFoldDB" id="A0A1B0GMY1"/>
<dbReference type="GO" id="GO:0004930">
    <property type="term" value="F:G protein-coupled receptor activity"/>
    <property type="evidence" value="ECO:0007669"/>
    <property type="project" value="UniProtKB-KW"/>
</dbReference>
<keyword evidence="8" id="KW-1015">Disulfide bond</keyword>
<keyword evidence="3" id="KW-1003">Cell membrane</keyword>
<protein>
    <recommendedName>
        <fullName evidence="11">G-protein coupled receptors family 1 profile domain-containing protein</fullName>
    </recommendedName>
</protein>
<keyword evidence="5" id="KW-1133">Transmembrane helix</keyword>
<keyword evidence="13" id="KW-1185">Reference proteome</keyword>
<dbReference type="PROSITE" id="PS50262">
    <property type="entry name" value="G_PROTEIN_RECEP_F1_2"/>
    <property type="match status" value="1"/>
</dbReference>
<feature type="domain" description="G-protein coupled receptors family 1 profile" evidence="11">
    <location>
        <begin position="87"/>
        <end position="134"/>
    </location>
</feature>
<dbReference type="PANTHER" id="PTHR24248:SF125">
    <property type="entry name" value="DOPAMINE D2-LIKE RECEPTOR"/>
    <property type="match status" value="1"/>
</dbReference>
<dbReference type="EnsemblMetazoa" id="PPAI004032-RA">
    <property type="protein sequence ID" value="PPAI004032-PA"/>
    <property type="gene ID" value="PPAI004032"/>
</dbReference>
<keyword evidence="6" id="KW-0297">G-protein coupled receptor</keyword>
<dbReference type="PRINTS" id="PR00237">
    <property type="entry name" value="GPCRRHODOPSN"/>
</dbReference>